<evidence type="ECO:0000256" key="1">
    <source>
        <dbReference type="SAM" id="MobiDB-lite"/>
    </source>
</evidence>
<evidence type="ECO:0000313" key="4">
    <source>
        <dbReference type="Proteomes" id="UP000234681"/>
    </source>
</evidence>
<keyword evidence="2" id="KW-0812">Transmembrane</keyword>
<dbReference type="AlphaFoldDB" id="A6J3E7"/>
<organism evidence="3 4">
    <name type="scientific">Rattus norvegicus</name>
    <name type="common">Rat</name>
    <dbReference type="NCBI Taxonomy" id="10116"/>
    <lineage>
        <taxon>Eukaryota</taxon>
        <taxon>Metazoa</taxon>
        <taxon>Chordata</taxon>
        <taxon>Craniata</taxon>
        <taxon>Vertebrata</taxon>
        <taxon>Euteleostomi</taxon>
        <taxon>Mammalia</taxon>
        <taxon>Eutheria</taxon>
        <taxon>Euarchontoglires</taxon>
        <taxon>Glires</taxon>
        <taxon>Rodentia</taxon>
        <taxon>Myomorpha</taxon>
        <taxon>Muroidea</taxon>
        <taxon>Muridae</taxon>
        <taxon>Murinae</taxon>
        <taxon>Rattus</taxon>
    </lineage>
</organism>
<keyword evidence="2" id="KW-1133">Transmembrane helix</keyword>
<dbReference type="EMBL" id="CH473974">
    <property type="protein sequence ID" value="EDL76429.1"/>
    <property type="molecule type" value="Genomic_DNA"/>
</dbReference>
<gene>
    <name evidence="3" type="ORF">rCG_49242</name>
</gene>
<accession>A6J3E7</accession>
<evidence type="ECO:0000313" key="3">
    <source>
        <dbReference type="EMBL" id="EDL76429.1"/>
    </source>
</evidence>
<protein>
    <submittedName>
        <fullName evidence="3">RCG49242</fullName>
    </submittedName>
</protein>
<feature type="region of interest" description="Disordered" evidence="1">
    <location>
        <begin position="1"/>
        <end position="34"/>
    </location>
</feature>
<feature type="compositionally biased region" description="Basic residues" evidence="1">
    <location>
        <begin position="8"/>
        <end position="18"/>
    </location>
</feature>
<evidence type="ECO:0000256" key="2">
    <source>
        <dbReference type="SAM" id="Phobius"/>
    </source>
</evidence>
<proteinExistence type="predicted"/>
<dbReference type="Proteomes" id="UP000234681">
    <property type="component" value="Chromosome 18"/>
</dbReference>
<name>A6J3E7_RAT</name>
<keyword evidence="2" id="KW-0472">Membrane</keyword>
<feature type="transmembrane region" description="Helical" evidence="2">
    <location>
        <begin position="36"/>
        <end position="55"/>
    </location>
</feature>
<sequence length="90" mass="10162">MSAASRAVRMHRNLKRGQRLPGSEPPPRLPAKAPELPGPGGFFLLVVFGIGWFFWASGPAQFNFCLFLCTDSLLFGEELCVNYYYLYDKE</sequence>
<reference evidence="4" key="1">
    <citation type="submission" date="2005-09" db="EMBL/GenBank/DDBJ databases">
        <authorList>
            <person name="Mural R.J."/>
            <person name="Li P.W."/>
            <person name="Adams M.D."/>
            <person name="Amanatides P.G."/>
            <person name="Baden-Tillson H."/>
            <person name="Barnstead M."/>
            <person name="Chin S.H."/>
            <person name="Dew I."/>
            <person name="Evans C.A."/>
            <person name="Ferriera S."/>
            <person name="Flanigan M."/>
            <person name="Fosler C."/>
            <person name="Glodek A."/>
            <person name="Gu Z."/>
            <person name="Holt R.A."/>
            <person name="Jennings D."/>
            <person name="Kraft C.L."/>
            <person name="Lu F."/>
            <person name="Nguyen T."/>
            <person name="Nusskern D.R."/>
            <person name="Pfannkoch C.M."/>
            <person name="Sitter C."/>
            <person name="Sutton G.G."/>
            <person name="Venter J.C."/>
            <person name="Wang Z."/>
            <person name="Woodage T."/>
            <person name="Zheng X.H."/>
            <person name="Zhong F."/>
        </authorList>
    </citation>
    <scope>NUCLEOTIDE SEQUENCE [LARGE SCALE GENOMIC DNA]</scope>
    <source>
        <strain>BN</strain>
        <strain evidence="4">Sprague-Dawley</strain>
    </source>
</reference>